<dbReference type="EMBL" id="CAXDID020000041">
    <property type="protein sequence ID" value="CAL6000625.1"/>
    <property type="molecule type" value="Genomic_DNA"/>
</dbReference>
<comment type="caution">
    <text evidence="1">The sequence shown here is derived from an EMBL/GenBank/DDBJ whole genome shotgun (WGS) entry which is preliminary data.</text>
</comment>
<reference evidence="1 2" key="1">
    <citation type="submission" date="2024-07" db="EMBL/GenBank/DDBJ databases">
        <authorList>
            <person name="Akdeniz Z."/>
        </authorList>
    </citation>
    <scope>NUCLEOTIDE SEQUENCE [LARGE SCALE GENOMIC DNA]</scope>
</reference>
<accession>A0ABP1HRC7</accession>
<dbReference type="Proteomes" id="UP001642409">
    <property type="component" value="Unassembled WGS sequence"/>
</dbReference>
<name>A0ABP1HRC7_9EUKA</name>
<organism evidence="1 2">
    <name type="scientific">Hexamita inflata</name>
    <dbReference type="NCBI Taxonomy" id="28002"/>
    <lineage>
        <taxon>Eukaryota</taxon>
        <taxon>Metamonada</taxon>
        <taxon>Diplomonadida</taxon>
        <taxon>Hexamitidae</taxon>
        <taxon>Hexamitinae</taxon>
        <taxon>Hexamita</taxon>
    </lineage>
</organism>
<keyword evidence="2" id="KW-1185">Reference proteome</keyword>
<sequence>MKCALICIKCDVQITSSELILIAQGQILSGIALEVHTEMQVSKSSVQFRFYTSYGAGFIHTIQNTIKSFNIINTTISGASQIQSKFNGYVTSGLYSDNDIFVNNVYVCSKMKMVGESTFNLVESNQIIPKCSICGGLFVVYGLCQAQLVNSINVDNELQCVFQRSSTERLGVEMNFNNLNVIYVIQEDF</sequence>
<proteinExistence type="predicted"/>
<gene>
    <name evidence="1" type="ORF">HINF_LOCUS16791</name>
</gene>
<evidence type="ECO:0000313" key="2">
    <source>
        <dbReference type="Proteomes" id="UP001642409"/>
    </source>
</evidence>
<protein>
    <submittedName>
        <fullName evidence="1">Hypothetical_protein</fullName>
    </submittedName>
</protein>
<evidence type="ECO:0000313" key="1">
    <source>
        <dbReference type="EMBL" id="CAL6000625.1"/>
    </source>
</evidence>